<comment type="caution">
    <text evidence="2">The sequence shown here is derived from an EMBL/GenBank/DDBJ whole genome shotgun (WGS) entry which is preliminary data.</text>
</comment>
<reference evidence="2 3" key="1">
    <citation type="submission" date="2024-02" db="EMBL/GenBank/DDBJ databases">
        <authorList>
            <person name="Chen Y."/>
            <person name="Shah S."/>
            <person name="Dougan E. K."/>
            <person name="Thang M."/>
            <person name="Chan C."/>
        </authorList>
    </citation>
    <scope>NUCLEOTIDE SEQUENCE [LARGE SCALE GENOMIC DNA]</scope>
</reference>
<feature type="region of interest" description="Disordered" evidence="1">
    <location>
        <begin position="68"/>
        <end position="87"/>
    </location>
</feature>
<evidence type="ECO:0000313" key="2">
    <source>
        <dbReference type="EMBL" id="CAK9109747.1"/>
    </source>
</evidence>
<gene>
    <name evidence="2" type="ORF">SCF082_LOCUS50989</name>
</gene>
<evidence type="ECO:0000256" key="1">
    <source>
        <dbReference type="SAM" id="MobiDB-lite"/>
    </source>
</evidence>
<accession>A0ABP0SBL7</accession>
<feature type="compositionally biased region" description="Basic and acidic residues" evidence="1">
    <location>
        <begin position="22"/>
        <end position="42"/>
    </location>
</feature>
<feature type="compositionally biased region" description="Low complexity" evidence="1">
    <location>
        <begin position="68"/>
        <end position="80"/>
    </location>
</feature>
<sequence>MVSPPSSSRGVAPPSASPPRRARFEDEDRGRVGSLDARESSRTRISSRPPDDSRARKLSVTAPRRLLSSSGSLDLSPRSSEAAGRNRRCRTVLVQHRTDLCAPICDALALPDLVLESDVTVAGVRLRRGMQLVVPKNASVLAKSLTRSRQKLLMGLKTMRSLVFMWPEYMDEEPDFMTWWWKCPACRFPYPVQAPEALSGVSLLRRALPGVDNFLDGPARDLWALSGLSLPAKPKQPHALREVNNRFGDVTAQCSCCGQQVGTSAYMCSSETGDLTVIRGLQQVFQQQDS</sequence>
<keyword evidence="3" id="KW-1185">Reference proteome</keyword>
<feature type="region of interest" description="Disordered" evidence="1">
    <location>
        <begin position="1"/>
        <end position="63"/>
    </location>
</feature>
<protein>
    <submittedName>
        <fullName evidence="2">TPR_REGION domain-containing protein</fullName>
    </submittedName>
</protein>
<dbReference type="Proteomes" id="UP001642464">
    <property type="component" value="Unassembled WGS sequence"/>
</dbReference>
<proteinExistence type="predicted"/>
<feature type="compositionally biased region" description="Low complexity" evidence="1">
    <location>
        <begin position="1"/>
        <end position="14"/>
    </location>
</feature>
<evidence type="ECO:0000313" key="3">
    <source>
        <dbReference type="Proteomes" id="UP001642464"/>
    </source>
</evidence>
<dbReference type="EMBL" id="CAXAMM010043362">
    <property type="protein sequence ID" value="CAK9109747.1"/>
    <property type="molecule type" value="Genomic_DNA"/>
</dbReference>
<name>A0ABP0SBL7_9DINO</name>
<organism evidence="2 3">
    <name type="scientific">Durusdinium trenchii</name>
    <dbReference type="NCBI Taxonomy" id="1381693"/>
    <lineage>
        <taxon>Eukaryota</taxon>
        <taxon>Sar</taxon>
        <taxon>Alveolata</taxon>
        <taxon>Dinophyceae</taxon>
        <taxon>Suessiales</taxon>
        <taxon>Symbiodiniaceae</taxon>
        <taxon>Durusdinium</taxon>
    </lineage>
</organism>